<dbReference type="RefSeq" id="WP_269965287.1">
    <property type="nucleotide sequence ID" value="NZ_JAKMUS010000006.1"/>
</dbReference>
<dbReference type="PANTHER" id="PTHR34846">
    <property type="entry name" value="4-CARBOXYMUCONOLACTONE DECARBOXYLASE FAMILY PROTEIN (AFU_ORTHOLOGUE AFUA_6G11590)"/>
    <property type="match status" value="1"/>
</dbReference>
<keyword evidence="3" id="KW-1185">Reference proteome</keyword>
<dbReference type="PANTHER" id="PTHR34846:SF10">
    <property type="entry name" value="CYTOPLASMIC PROTEIN"/>
    <property type="match status" value="1"/>
</dbReference>
<dbReference type="NCBIfam" id="TIGR00778">
    <property type="entry name" value="ahpD_dom"/>
    <property type="match status" value="1"/>
</dbReference>
<dbReference type="InterPro" id="IPR004675">
    <property type="entry name" value="AhpD_core"/>
</dbReference>
<dbReference type="Pfam" id="PF02627">
    <property type="entry name" value="CMD"/>
    <property type="match status" value="1"/>
</dbReference>
<dbReference type="InterPro" id="IPR003779">
    <property type="entry name" value="CMD-like"/>
</dbReference>
<organism evidence="2 3">
    <name type="scientific">Corynebacterium meitnerae</name>
    <dbReference type="NCBI Taxonomy" id="2913498"/>
    <lineage>
        <taxon>Bacteria</taxon>
        <taxon>Bacillati</taxon>
        <taxon>Actinomycetota</taxon>
        <taxon>Actinomycetes</taxon>
        <taxon>Mycobacteriales</taxon>
        <taxon>Corynebacteriaceae</taxon>
        <taxon>Corynebacterium</taxon>
    </lineage>
</organism>
<accession>A0A9X3LTM0</accession>
<dbReference type="Gene3D" id="1.20.1290.10">
    <property type="entry name" value="AhpD-like"/>
    <property type="match status" value="1"/>
</dbReference>
<evidence type="ECO:0000313" key="3">
    <source>
        <dbReference type="Proteomes" id="UP001146468"/>
    </source>
</evidence>
<feature type="domain" description="Carboxymuconolactone decarboxylase-like" evidence="1">
    <location>
        <begin position="30"/>
        <end position="78"/>
    </location>
</feature>
<dbReference type="SUPFAM" id="SSF69118">
    <property type="entry name" value="AhpD-like"/>
    <property type="match status" value="1"/>
</dbReference>
<protein>
    <submittedName>
        <fullName evidence="2">Carboxymuconolactone decarboxylase family protein</fullName>
    </submittedName>
</protein>
<comment type="caution">
    <text evidence="2">The sequence shown here is derived from an EMBL/GenBank/DDBJ whole genome shotgun (WGS) entry which is preliminary data.</text>
</comment>
<dbReference type="InterPro" id="IPR029032">
    <property type="entry name" value="AhpD-like"/>
</dbReference>
<proteinExistence type="predicted"/>
<dbReference type="EMBL" id="JAKMUS010000006">
    <property type="protein sequence ID" value="MCZ9293852.1"/>
    <property type="molecule type" value="Genomic_DNA"/>
</dbReference>
<dbReference type="GO" id="GO:0051920">
    <property type="term" value="F:peroxiredoxin activity"/>
    <property type="evidence" value="ECO:0007669"/>
    <property type="project" value="InterPro"/>
</dbReference>
<reference evidence="2" key="1">
    <citation type="submission" date="2022-02" db="EMBL/GenBank/DDBJ databases">
        <title>Corynebacterium sp. from urogenital microbiome.</title>
        <authorList>
            <person name="Cappelli E.A."/>
            <person name="Ribeiro T.G."/>
            <person name="Peixe L."/>
        </authorList>
    </citation>
    <scope>NUCLEOTIDE SEQUENCE</scope>
    <source>
        <strain evidence="2">C8Ua_172</strain>
    </source>
</reference>
<dbReference type="Proteomes" id="UP001146468">
    <property type="component" value="Unassembled WGS sequence"/>
</dbReference>
<sequence length="161" mass="17934">MADTGSTSTSRAQLRGEAIRSILPMVKYSSQHVSADHRHLIALRASALNGCRACTVTHRRDARLDNWSTQRILAAEKWEEHEELFDVTETLLLRFTDAVTRLDGEQSVPDELWDALVDRFGQQGTHDVLVSILAINTFNRVSIVTRTDPNSIGGTTAFDLS</sequence>
<gene>
    <name evidence="2" type="ORF">L8U60_05060</name>
</gene>
<name>A0A9X3LTM0_9CORY</name>
<evidence type="ECO:0000259" key="1">
    <source>
        <dbReference type="Pfam" id="PF02627"/>
    </source>
</evidence>
<dbReference type="AlphaFoldDB" id="A0A9X3LTM0"/>
<evidence type="ECO:0000313" key="2">
    <source>
        <dbReference type="EMBL" id="MCZ9293852.1"/>
    </source>
</evidence>